<evidence type="ECO:0000256" key="2">
    <source>
        <dbReference type="ARBA" id="ARBA00022729"/>
    </source>
</evidence>
<dbReference type="PANTHER" id="PTHR30290">
    <property type="entry name" value="PERIPLASMIC BINDING COMPONENT OF ABC TRANSPORTER"/>
    <property type="match status" value="1"/>
</dbReference>
<evidence type="ECO:0000313" key="4">
    <source>
        <dbReference type="EMBL" id="OIQ89675.1"/>
    </source>
</evidence>
<dbReference type="PANTHER" id="PTHR30290:SF38">
    <property type="entry name" value="D,D-DIPEPTIDE-BINDING PERIPLASMIC PROTEIN DDPA-RELATED"/>
    <property type="match status" value="1"/>
</dbReference>
<evidence type="ECO:0000256" key="1">
    <source>
        <dbReference type="ARBA" id="ARBA00005695"/>
    </source>
</evidence>
<dbReference type="Gene3D" id="3.10.105.10">
    <property type="entry name" value="Dipeptide-binding Protein, Domain 3"/>
    <property type="match status" value="1"/>
</dbReference>
<dbReference type="Pfam" id="PF00496">
    <property type="entry name" value="SBP_bac_5"/>
    <property type="match status" value="1"/>
</dbReference>
<sequence length="532" mass="59047">MSAIFKLGVAALLTAFAGFASASKTLVYCSEGSPEGFNPAFFSTGTTYDASSVPIFDRLVAFAPGTTKVVPSLAQSWEVSKDGLVYTFHLRHGVKFQSNALFTPSRDFDADDVLFTFLRQMDPKQPLHQLSAGQTFAYWQDMGMDKIVARIEKLGPYTVRFTLRHPEAPFLADLAMDFASIDSAEYYGKMQARGTPGIADQQVIGTGPFQLVSYQKDAVIRYQAFDQYWRGRAKIDHLIFAITPDAAVRYAKLKTGECQVMAYPKPADIASMRHDPNIVLYSKAGLNIGYIALNVEKKPLDQLLVRQALALATNQDSILKLIYQGNAQAAKNLIPPTLWSYNDQVQATPYDPARARALLAKAGLPQGFAIDLWYLPVSRPYNPDGKRMAELIQADWATIGVRARLITYEWGEYLKRSKDGEQQAIMYGWSGDNGDPDNFFTPLAGCAAVKGGGNVARWCNKDFERLIQRAKVTTNQAQRAKLYERAQVIMKQQLPLITIAHSLEFTPVRKGVVGYTMDATAHHNFYGVDLAP</sequence>
<comment type="similarity">
    <text evidence="1">Belongs to the bacterial solute-binding protein 5 family.</text>
</comment>
<dbReference type="EMBL" id="MLJW01000320">
    <property type="protein sequence ID" value="OIQ89675.1"/>
    <property type="molecule type" value="Genomic_DNA"/>
</dbReference>
<dbReference type="GO" id="GO:1904680">
    <property type="term" value="F:peptide transmembrane transporter activity"/>
    <property type="evidence" value="ECO:0007669"/>
    <property type="project" value="TreeGrafter"/>
</dbReference>
<dbReference type="FunFam" id="3.10.105.10:FF:000002">
    <property type="entry name" value="Dipeptide ABC transporter, substrate-binding protein"/>
    <property type="match status" value="1"/>
</dbReference>
<organism evidence="4">
    <name type="scientific">mine drainage metagenome</name>
    <dbReference type="NCBI Taxonomy" id="410659"/>
    <lineage>
        <taxon>unclassified sequences</taxon>
        <taxon>metagenomes</taxon>
        <taxon>ecological metagenomes</taxon>
    </lineage>
</organism>
<dbReference type="PIRSF" id="PIRSF002741">
    <property type="entry name" value="MppA"/>
    <property type="match status" value="1"/>
</dbReference>
<dbReference type="GO" id="GO:0030288">
    <property type="term" value="C:outer membrane-bounded periplasmic space"/>
    <property type="evidence" value="ECO:0007669"/>
    <property type="project" value="TreeGrafter"/>
</dbReference>
<dbReference type="GO" id="GO:0042938">
    <property type="term" value="P:dipeptide transport"/>
    <property type="evidence" value="ECO:0007669"/>
    <property type="project" value="TreeGrafter"/>
</dbReference>
<proteinExistence type="inferred from homology"/>
<dbReference type="Gene3D" id="3.90.76.10">
    <property type="entry name" value="Dipeptide-binding Protein, Domain 1"/>
    <property type="match status" value="1"/>
</dbReference>
<comment type="caution">
    <text evidence="4">The sequence shown here is derived from an EMBL/GenBank/DDBJ whole genome shotgun (WGS) entry which is preliminary data.</text>
</comment>
<dbReference type="InterPro" id="IPR039424">
    <property type="entry name" value="SBP_5"/>
</dbReference>
<dbReference type="SUPFAM" id="SSF53850">
    <property type="entry name" value="Periplasmic binding protein-like II"/>
    <property type="match status" value="1"/>
</dbReference>
<reference evidence="4" key="1">
    <citation type="submission" date="2016-10" db="EMBL/GenBank/DDBJ databases">
        <title>Sequence of Gallionella enrichment culture.</title>
        <authorList>
            <person name="Poehlein A."/>
            <person name="Muehling M."/>
            <person name="Daniel R."/>
        </authorList>
    </citation>
    <scope>NUCLEOTIDE SEQUENCE</scope>
</reference>
<gene>
    <name evidence="4" type="primary">dppA_1</name>
    <name evidence="4" type="ORF">GALL_284380</name>
</gene>
<dbReference type="Gene3D" id="3.40.190.10">
    <property type="entry name" value="Periplasmic binding protein-like II"/>
    <property type="match status" value="1"/>
</dbReference>
<dbReference type="InterPro" id="IPR023765">
    <property type="entry name" value="SBP_5_CS"/>
</dbReference>
<protein>
    <submittedName>
        <fullName evidence="4">Periplasmic dipeptide transport protein</fullName>
    </submittedName>
</protein>
<evidence type="ECO:0000259" key="3">
    <source>
        <dbReference type="Pfam" id="PF00496"/>
    </source>
</evidence>
<dbReference type="InterPro" id="IPR030678">
    <property type="entry name" value="Peptide/Ni-bd"/>
</dbReference>
<feature type="domain" description="Solute-binding protein family 5" evidence="3">
    <location>
        <begin position="68"/>
        <end position="448"/>
    </location>
</feature>
<dbReference type="CDD" id="cd08493">
    <property type="entry name" value="PBP2_DppA_like"/>
    <property type="match status" value="1"/>
</dbReference>
<accession>A0A1J5RJC5</accession>
<dbReference type="PROSITE" id="PS01040">
    <property type="entry name" value="SBP_BACTERIAL_5"/>
    <property type="match status" value="1"/>
</dbReference>
<name>A0A1J5RJC5_9ZZZZ</name>
<dbReference type="GO" id="GO:0043190">
    <property type="term" value="C:ATP-binding cassette (ABC) transporter complex"/>
    <property type="evidence" value="ECO:0007669"/>
    <property type="project" value="InterPro"/>
</dbReference>
<dbReference type="FunFam" id="3.40.190.10:FF:000036">
    <property type="entry name" value="Dipeptide ABC transporter, substrate-binding protein"/>
    <property type="match status" value="1"/>
</dbReference>
<dbReference type="InterPro" id="IPR000914">
    <property type="entry name" value="SBP_5_dom"/>
</dbReference>
<dbReference type="AlphaFoldDB" id="A0A1J5RJC5"/>
<keyword evidence="2" id="KW-0732">Signal</keyword>